<dbReference type="InterPro" id="IPR043504">
    <property type="entry name" value="Peptidase_S1_PA_chymotrypsin"/>
</dbReference>
<dbReference type="Gene3D" id="2.40.10.10">
    <property type="entry name" value="Trypsin-like serine proteases"/>
    <property type="match status" value="1"/>
</dbReference>
<dbReference type="InterPro" id="IPR009003">
    <property type="entry name" value="Peptidase_S1_PA"/>
</dbReference>
<evidence type="ECO:0000313" key="2">
    <source>
        <dbReference type="EMBL" id="CAH2107310.1"/>
    </source>
</evidence>
<dbReference type="AlphaFoldDB" id="A0AAU9V998"/>
<sequence>MLPYSMLLDKDAFSNDTKTLSTVSLKHRYFKSYSSNSAPKNNEYNYKTLSYLSKKENMTFLSQEKNNIKKKFPSISTKTFPQKFEYTTAYDRIKFFEMYDSDTYPPPSMPMKHRADSIESNYEYNRNEVNLRQVNYDNYNNNTLSRHSKKYEDMDSNIIKIFNDTTLNKKVKNQFATPIMTSTMFSYLSRPASWSDFPFVAVYTYEPAQVYCDCGAISPHWLVSSATCLYLHHRVVRTEGRSAFVSYCGNNWRHPGRVAYVKQSLLHPRFKPLDKTRRQLYNIGLIQVINSMADTCNGWHPISLMSHQFVAGHDGTLATAVGWGLDRYDTRYTSSELPLHSLMLYQGLLYSDSCPGNSGYSEAKLLNEEHVKNVYCLKLPIYVMEENDTVHGSLLLVGGKLIALYLQEERRAWGEQSAQYTGIWRLIPWLLEVAQETDEHGSLDTEI</sequence>
<organism evidence="2 3">
    <name type="scientific">Euphydryas editha</name>
    <name type="common">Edith's checkerspot</name>
    <dbReference type="NCBI Taxonomy" id="104508"/>
    <lineage>
        <taxon>Eukaryota</taxon>
        <taxon>Metazoa</taxon>
        <taxon>Ecdysozoa</taxon>
        <taxon>Arthropoda</taxon>
        <taxon>Hexapoda</taxon>
        <taxon>Insecta</taxon>
        <taxon>Pterygota</taxon>
        <taxon>Neoptera</taxon>
        <taxon>Endopterygota</taxon>
        <taxon>Lepidoptera</taxon>
        <taxon>Glossata</taxon>
        <taxon>Ditrysia</taxon>
        <taxon>Papilionoidea</taxon>
        <taxon>Nymphalidae</taxon>
        <taxon>Nymphalinae</taxon>
        <taxon>Euphydryas</taxon>
    </lineage>
</organism>
<gene>
    <name evidence="2" type="ORF">EEDITHA_LOCUS21357</name>
</gene>
<proteinExistence type="predicted"/>
<evidence type="ECO:0000313" key="3">
    <source>
        <dbReference type="Proteomes" id="UP001153954"/>
    </source>
</evidence>
<dbReference type="SUPFAM" id="SSF50494">
    <property type="entry name" value="Trypsin-like serine proteases"/>
    <property type="match status" value="1"/>
</dbReference>
<protein>
    <recommendedName>
        <fullName evidence="1">Peptidase S1 domain-containing protein</fullName>
    </recommendedName>
</protein>
<dbReference type="PROSITE" id="PS50240">
    <property type="entry name" value="TRYPSIN_DOM"/>
    <property type="match status" value="1"/>
</dbReference>
<reference evidence="2" key="1">
    <citation type="submission" date="2022-03" db="EMBL/GenBank/DDBJ databases">
        <authorList>
            <person name="Tunstrom K."/>
        </authorList>
    </citation>
    <scope>NUCLEOTIDE SEQUENCE</scope>
</reference>
<dbReference type="InterPro" id="IPR001254">
    <property type="entry name" value="Trypsin_dom"/>
</dbReference>
<evidence type="ECO:0000259" key="1">
    <source>
        <dbReference type="PROSITE" id="PS50240"/>
    </source>
</evidence>
<feature type="domain" description="Peptidase S1" evidence="1">
    <location>
        <begin position="179"/>
        <end position="435"/>
    </location>
</feature>
<comment type="caution">
    <text evidence="2">The sequence shown here is derived from an EMBL/GenBank/DDBJ whole genome shotgun (WGS) entry which is preliminary data.</text>
</comment>
<dbReference type="GO" id="GO:0004252">
    <property type="term" value="F:serine-type endopeptidase activity"/>
    <property type="evidence" value="ECO:0007669"/>
    <property type="project" value="InterPro"/>
</dbReference>
<dbReference type="Proteomes" id="UP001153954">
    <property type="component" value="Unassembled WGS sequence"/>
</dbReference>
<keyword evidence="3" id="KW-1185">Reference proteome</keyword>
<name>A0AAU9V998_EUPED</name>
<dbReference type="EMBL" id="CAKOGL010000030">
    <property type="protein sequence ID" value="CAH2107310.1"/>
    <property type="molecule type" value="Genomic_DNA"/>
</dbReference>
<dbReference type="GO" id="GO:0006508">
    <property type="term" value="P:proteolysis"/>
    <property type="evidence" value="ECO:0007669"/>
    <property type="project" value="InterPro"/>
</dbReference>
<accession>A0AAU9V998</accession>